<proteinExistence type="inferred from homology"/>
<dbReference type="SUPFAM" id="SSF48173">
    <property type="entry name" value="Cryptochrome/photolyase FAD-binding domain"/>
    <property type="match status" value="1"/>
</dbReference>
<comment type="cofactor">
    <cofactor evidence="3">
        <name>FAD</name>
        <dbReference type="ChEBI" id="CHEBI:57692"/>
    </cofactor>
    <text evidence="3">Binds 1 FAD per subunit.</text>
</comment>
<feature type="binding site" evidence="3">
    <location>
        <position position="224"/>
    </location>
    <ligand>
        <name>FAD</name>
        <dbReference type="ChEBI" id="CHEBI:57692"/>
    </ligand>
</feature>
<dbReference type="InterPro" id="IPR036134">
    <property type="entry name" value="Crypto/Photolyase_FAD-like_sf"/>
</dbReference>
<name>A0A6H0SNH2_9MICC</name>
<dbReference type="GO" id="GO:0009416">
    <property type="term" value="P:response to light stimulus"/>
    <property type="evidence" value="ECO:0007669"/>
    <property type="project" value="TreeGrafter"/>
</dbReference>
<sequence length="455" mass="51463">MPTQLVWFRDDLRTSDHPALNAALSSGPVIAVYVLDQESAGIRPLGGAAKWWLHQALEDLRRSLEKLEIPLILRQGPAAGIISELVHEGNVQTVHWNRRYGHAERAVDMQIKQDLHARGVHARSYSGTLLHEPWELLTKNNTGYKVFTPFYNALRDSEIRPPLPAPHAQEPLPDTNLPASDELESLGLLPALDWIDGLAAQWEPGEAPARQRLEQVLESIAEDYPEHHDRPDLDGTSALSPALRWGHVSASQTWEALGRLAAVNPEASDGATAMRRQLAWRDFCWHLHYHHPQLPERNLRAQFDHFDWAWPEADPQAAEYMSCWQQGRTGFGLVDAGMQQLWQTGWMHNRVRMVAASLLVKNLQVHWKAGERWFWDTLVDADLASNTANWQWVAGSGADASPYFRVFNPELQAKKFDPQGSYIAKYAPLATEPIVDLKQSRRAALDAYEQMKLIS</sequence>
<organism evidence="7 8">
    <name type="scientific">Glutamicibacter mishrai</name>
    <dbReference type="NCBI Taxonomy" id="1775880"/>
    <lineage>
        <taxon>Bacteria</taxon>
        <taxon>Bacillati</taxon>
        <taxon>Actinomycetota</taxon>
        <taxon>Actinomycetes</taxon>
        <taxon>Micrococcales</taxon>
        <taxon>Micrococcaceae</taxon>
        <taxon>Glutamicibacter</taxon>
    </lineage>
</organism>
<evidence type="ECO:0000256" key="3">
    <source>
        <dbReference type="PIRSR" id="PIRSR602081-1"/>
    </source>
</evidence>
<dbReference type="PANTHER" id="PTHR11455:SF9">
    <property type="entry name" value="CRYPTOCHROME CIRCADIAN CLOCK 5 ISOFORM X1"/>
    <property type="match status" value="1"/>
</dbReference>
<feature type="site" description="Electron transfer via tryptophanyl radical" evidence="4">
    <location>
        <position position="390"/>
    </location>
</feature>
<comment type="similarity">
    <text evidence="5">Belongs to the DNA photolyase family.</text>
</comment>
<keyword evidence="2 3" id="KW-0274">FAD</keyword>
<feature type="site" description="Electron transfer via tryptophanyl radical" evidence="4">
    <location>
        <position position="308"/>
    </location>
</feature>
<dbReference type="PANTHER" id="PTHR11455">
    <property type="entry name" value="CRYPTOCHROME"/>
    <property type="match status" value="1"/>
</dbReference>
<dbReference type="GO" id="GO:0003677">
    <property type="term" value="F:DNA binding"/>
    <property type="evidence" value="ECO:0007669"/>
    <property type="project" value="TreeGrafter"/>
</dbReference>
<dbReference type="GO" id="GO:0071949">
    <property type="term" value="F:FAD binding"/>
    <property type="evidence" value="ECO:0007669"/>
    <property type="project" value="TreeGrafter"/>
</dbReference>
<keyword evidence="7" id="KW-0456">Lyase</keyword>
<dbReference type="InterPro" id="IPR002081">
    <property type="entry name" value="Cryptochrome/DNA_photolyase_1"/>
</dbReference>
<evidence type="ECO:0000313" key="7">
    <source>
        <dbReference type="EMBL" id="QIV88676.1"/>
    </source>
</evidence>
<dbReference type="InterPro" id="IPR005101">
    <property type="entry name" value="Cryptochr/Photolyase_FAD-bd"/>
</dbReference>
<accession>A0A6H0SNH2</accession>
<keyword evidence="1 3" id="KW-0285">Flavoprotein</keyword>
<feature type="domain" description="Photolyase/cryptochrome alpha/beta" evidence="6">
    <location>
        <begin position="2"/>
        <end position="130"/>
    </location>
</feature>
<dbReference type="InterPro" id="IPR006050">
    <property type="entry name" value="DNA_photolyase_N"/>
</dbReference>
<dbReference type="PROSITE" id="PS51645">
    <property type="entry name" value="PHR_CRY_ALPHA_BETA"/>
    <property type="match status" value="1"/>
</dbReference>
<feature type="site" description="Electron transfer via tryptophanyl radical" evidence="4">
    <location>
        <position position="367"/>
    </location>
</feature>
<dbReference type="Proteomes" id="UP000502331">
    <property type="component" value="Chromosome"/>
</dbReference>
<evidence type="ECO:0000256" key="4">
    <source>
        <dbReference type="PIRSR" id="PIRSR602081-2"/>
    </source>
</evidence>
<dbReference type="GO" id="GO:0003904">
    <property type="term" value="F:deoxyribodipyrimidine photo-lyase activity"/>
    <property type="evidence" value="ECO:0007669"/>
    <property type="project" value="TreeGrafter"/>
</dbReference>
<reference evidence="7 8" key="1">
    <citation type="submission" date="2018-09" db="EMBL/GenBank/DDBJ databases">
        <title>Glutamicibacter mishrai S5-52T (LMG 29155T = KCTC 39846T).</title>
        <authorList>
            <person name="Das S.K."/>
        </authorList>
    </citation>
    <scope>NUCLEOTIDE SEQUENCE [LARGE SCALE GENOMIC DNA]</scope>
    <source>
        <strain evidence="7 8">S5-52</strain>
    </source>
</reference>
<dbReference type="InterPro" id="IPR014729">
    <property type="entry name" value="Rossmann-like_a/b/a_fold"/>
</dbReference>
<feature type="binding site" evidence="3">
    <location>
        <begin position="380"/>
        <end position="382"/>
    </location>
    <ligand>
        <name>FAD</name>
        <dbReference type="ChEBI" id="CHEBI:57692"/>
    </ligand>
</feature>
<evidence type="ECO:0000256" key="1">
    <source>
        <dbReference type="ARBA" id="ARBA00022630"/>
    </source>
</evidence>
<dbReference type="Pfam" id="PF00875">
    <property type="entry name" value="DNA_photolyase"/>
    <property type="match status" value="1"/>
</dbReference>
<keyword evidence="5" id="KW-0157">Chromophore</keyword>
<dbReference type="EMBL" id="CP032549">
    <property type="protein sequence ID" value="QIV88676.1"/>
    <property type="molecule type" value="Genomic_DNA"/>
</dbReference>
<dbReference type="Gene3D" id="1.10.579.10">
    <property type="entry name" value="DNA Cyclobutane Dipyrimidine Photolyase, subunit A, domain 3"/>
    <property type="match status" value="1"/>
</dbReference>
<evidence type="ECO:0000256" key="5">
    <source>
        <dbReference type="RuleBase" id="RU004182"/>
    </source>
</evidence>
<feature type="binding site" evidence="3">
    <location>
        <begin position="236"/>
        <end position="240"/>
    </location>
    <ligand>
        <name>FAD</name>
        <dbReference type="ChEBI" id="CHEBI:57692"/>
    </ligand>
</feature>
<dbReference type="PRINTS" id="PR00147">
    <property type="entry name" value="DNAPHOTLYASE"/>
</dbReference>
<gene>
    <name evidence="7" type="ORF">D3791_06575</name>
</gene>
<dbReference type="Gene3D" id="3.40.50.620">
    <property type="entry name" value="HUPs"/>
    <property type="match status" value="1"/>
</dbReference>
<dbReference type="SUPFAM" id="SSF52425">
    <property type="entry name" value="Cryptochrome/photolyase, N-terminal domain"/>
    <property type="match status" value="1"/>
</dbReference>
<protein>
    <submittedName>
        <fullName evidence="7">Deoxyribodipyrimidine photo-lyase</fullName>
    </submittedName>
</protein>
<dbReference type="Gene3D" id="1.25.40.80">
    <property type="match status" value="1"/>
</dbReference>
<keyword evidence="8" id="KW-1185">Reference proteome</keyword>
<dbReference type="InterPro" id="IPR036155">
    <property type="entry name" value="Crypto/Photolyase_N_sf"/>
</dbReference>
<dbReference type="Pfam" id="PF03441">
    <property type="entry name" value="FAD_binding_7"/>
    <property type="match status" value="1"/>
</dbReference>
<evidence type="ECO:0000259" key="6">
    <source>
        <dbReference type="PROSITE" id="PS51645"/>
    </source>
</evidence>
<dbReference type="AlphaFoldDB" id="A0A6H0SNH2"/>
<evidence type="ECO:0000313" key="8">
    <source>
        <dbReference type="Proteomes" id="UP000502331"/>
    </source>
</evidence>
<evidence type="ECO:0000256" key="2">
    <source>
        <dbReference type="ARBA" id="ARBA00022827"/>
    </source>
</evidence>